<dbReference type="InterPro" id="IPR043719">
    <property type="entry name" value="DUF5660"/>
</dbReference>
<dbReference type="AlphaFoldDB" id="A0A1F7HL11"/>
<evidence type="ECO:0000313" key="3">
    <source>
        <dbReference type="Proteomes" id="UP000177199"/>
    </source>
</evidence>
<dbReference type="Proteomes" id="UP000177199">
    <property type="component" value="Unassembled WGS sequence"/>
</dbReference>
<reference evidence="2 3" key="1">
    <citation type="journal article" date="2016" name="Nat. Commun.">
        <title>Thousands of microbial genomes shed light on interconnected biogeochemical processes in an aquifer system.</title>
        <authorList>
            <person name="Anantharaman K."/>
            <person name="Brown C.T."/>
            <person name="Hug L.A."/>
            <person name="Sharon I."/>
            <person name="Castelle C.J."/>
            <person name="Probst A.J."/>
            <person name="Thomas B.C."/>
            <person name="Singh A."/>
            <person name="Wilkins M.J."/>
            <person name="Karaoz U."/>
            <person name="Brodie E.L."/>
            <person name="Williams K.H."/>
            <person name="Hubbard S.S."/>
            <person name="Banfield J.F."/>
        </authorList>
    </citation>
    <scope>NUCLEOTIDE SEQUENCE [LARGE SCALE GENOMIC DNA]</scope>
</reference>
<organism evidence="2 3">
    <name type="scientific">Candidatus Roizmanbacteria bacterium RIFCSPHIGHO2_12_FULL_33_9</name>
    <dbReference type="NCBI Taxonomy" id="1802045"/>
    <lineage>
        <taxon>Bacteria</taxon>
        <taxon>Candidatus Roizmaniibacteriota</taxon>
    </lineage>
</organism>
<proteinExistence type="predicted"/>
<feature type="domain" description="DUF5660" evidence="1">
    <location>
        <begin position="74"/>
        <end position="183"/>
    </location>
</feature>
<name>A0A1F7HL11_9BACT</name>
<dbReference type="EMBL" id="MFZV01000005">
    <property type="protein sequence ID" value="OGK31472.1"/>
    <property type="molecule type" value="Genomic_DNA"/>
</dbReference>
<evidence type="ECO:0000313" key="2">
    <source>
        <dbReference type="EMBL" id="OGK31472.1"/>
    </source>
</evidence>
<evidence type="ECO:0000259" key="1">
    <source>
        <dbReference type="Pfam" id="PF18904"/>
    </source>
</evidence>
<gene>
    <name evidence="2" type="ORF">A3F29_02660</name>
</gene>
<comment type="caution">
    <text evidence="2">The sequence shown here is derived from an EMBL/GenBank/DDBJ whole genome shotgun (WGS) entry which is preliminary data.</text>
</comment>
<sequence>MTTQSLQTAKKQVRNNRNIVETLETEKQKSDMLEQFFGPKNLEGFQKKEVKPRAPKQEFKLFDRQEYQEKESTDSQIKELLDQIRQEVKAIKSADSALISKVQEAEKIAIDNITENQGVYNIRFLQLIVLYLRTLKQRIGESSTWFDALKTKAKKRGSLFANLSKKKGTQYSLSQELQSSRSVQ</sequence>
<dbReference type="Pfam" id="PF18904">
    <property type="entry name" value="DUF5660"/>
    <property type="match status" value="1"/>
</dbReference>
<accession>A0A1F7HL11</accession>
<protein>
    <recommendedName>
        <fullName evidence="1">DUF5660 domain-containing protein</fullName>
    </recommendedName>
</protein>